<keyword evidence="2 8" id="KW-0812">Transmembrane</keyword>
<dbReference type="PROSITE" id="PS50262">
    <property type="entry name" value="G_PROTEIN_RECEP_F1_2"/>
    <property type="match status" value="1"/>
</dbReference>
<evidence type="ECO:0000256" key="4">
    <source>
        <dbReference type="ARBA" id="ARBA00023040"/>
    </source>
</evidence>
<evidence type="ECO:0000259" key="10">
    <source>
        <dbReference type="PROSITE" id="PS50262"/>
    </source>
</evidence>
<dbReference type="PANTHER" id="PTHR24235:SF29">
    <property type="entry name" value="GH23382P"/>
    <property type="match status" value="1"/>
</dbReference>
<keyword evidence="12" id="KW-1185">Reference proteome</keyword>
<feature type="transmembrane region" description="Helical" evidence="8">
    <location>
        <begin position="227"/>
        <end position="245"/>
    </location>
</feature>
<feature type="signal peptide" evidence="9">
    <location>
        <begin position="1"/>
        <end position="31"/>
    </location>
</feature>
<keyword evidence="9" id="KW-0732">Signal</keyword>
<evidence type="ECO:0000313" key="11">
    <source>
        <dbReference type="EMBL" id="TRZ06096.1"/>
    </source>
</evidence>
<reference evidence="11" key="1">
    <citation type="submission" date="2019-04" db="EMBL/GenBank/DDBJ databases">
        <title>Genome assembly of Zosterops borbonicus 15179.</title>
        <authorList>
            <person name="Leroy T."/>
            <person name="Anselmetti Y."/>
            <person name="Tilak M.-K."/>
            <person name="Nabholz B."/>
        </authorList>
    </citation>
    <scope>NUCLEOTIDE SEQUENCE</scope>
    <source>
        <strain evidence="11">HGM_15179</strain>
        <tissue evidence="11">Muscle</tissue>
    </source>
</reference>
<comment type="subcellular location">
    <subcellularLocation>
        <location evidence="1">Membrane</location>
        <topology evidence="1">Multi-pass membrane protein</topology>
    </subcellularLocation>
</comment>
<name>A0A8K1FY79_9PASS</name>
<evidence type="ECO:0000256" key="9">
    <source>
        <dbReference type="SAM" id="SignalP"/>
    </source>
</evidence>
<dbReference type="EMBL" id="SWJQ01002931">
    <property type="protein sequence ID" value="TRZ06096.1"/>
    <property type="molecule type" value="Genomic_DNA"/>
</dbReference>
<keyword evidence="6" id="KW-0675">Receptor</keyword>
<evidence type="ECO:0000256" key="6">
    <source>
        <dbReference type="ARBA" id="ARBA00023170"/>
    </source>
</evidence>
<comment type="caution">
    <text evidence="11">The sequence shown here is derived from an EMBL/GenBank/DDBJ whole genome shotgun (WGS) entry which is preliminary data.</text>
</comment>
<organism evidence="11 12">
    <name type="scientific">Zosterops borbonicus</name>
    <dbReference type="NCBI Taxonomy" id="364589"/>
    <lineage>
        <taxon>Eukaryota</taxon>
        <taxon>Metazoa</taxon>
        <taxon>Chordata</taxon>
        <taxon>Craniata</taxon>
        <taxon>Vertebrata</taxon>
        <taxon>Euteleostomi</taxon>
        <taxon>Archelosauria</taxon>
        <taxon>Archosauria</taxon>
        <taxon>Dinosauria</taxon>
        <taxon>Saurischia</taxon>
        <taxon>Theropoda</taxon>
        <taxon>Coelurosauria</taxon>
        <taxon>Aves</taxon>
        <taxon>Neognathae</taxon>
        <taxon>Neoaves</taxon>
        <taxon>Telluraves</taxon>
        <taxon>Australaves</taxon>
        <taxon>Passeriformes</taxon>
        <taxon>Sylvioidea</taxon>
        <taxon>Zosteropidae</taxon>
        <taxon>Zosterops</taxon>
    </lineage>
</organism>
<evidence type="ECO:0000256" key="1">
    <source>
        <dbReference type="ARBA" id="ARBA00004141"/>
    </source>
</evidence>
<dbReference type="SUPFAM" id="SSF81321">
    <property type="entry name" value="Family A G protein-coupled receptor-like"/>
    <property type="match status" value="1"/>
</dbReference>
<dbReference type="InterPro" id="IPR017452">
    <property type="entry name" value="GPCR_Rhodpsn_7TM"/>
</dbReference>
<dbReference type="PANTHER" id="PTHR24235">
    <property type="entry name" value="NEUROPEPTIDE Y RECEPTOR"/>
    <property type="match status" value="1"/>
</dbReference>
<dbReference type="GO" id="GO:0004930">
    <property type="term" value="F:G protein-coupled receptor activity"/>
    <property type="evidence" value="ECO:0007669"/>
    <property type="project" value="UniProtKB-KW"/>
</dbReference>
<dbReference type="Proteomes" id="UP000796761">
    <property type="component" value="Unassembled WGS sequence"/>
</dbReference>
<evidence type="ECO:0000313" key="12">
    <source>
        <dbReference type="Proteomes" id="UP000796761"/>
    </source>
</evidence>
<feature type="domain" description="G-protein coupled receptors family 1 profile" evidence="10">
    <location>
        <begin position="206"/>
        <end position="247"/>
    </location>
</feature>
<keyword evidence="4" id="KW-0297">G-protein coupled receptor</keyword>
<evidence type="ECO:0000256" key="8">
    <source>
        <dbReference type="SAM" id="Phobius"/>
    </source>
</evidence>
<dbReference type="InterPro" id="IPR000276">
    <property type="entry name" value="GPCR_Rhodpsn"/>
</dbReference>
<keyword evidence="3 8" id="KW-1133">Transmembrane helix</keyword>
<keyword evidence="5 8" id="KW-0472">Membrane</keyword>
<dbReference type="PRINTS" id="PR00237">
    <property type="entry name" value="GPCRRHODOPSN"/>
</dbReference>
<feature type="transmembrane region" description="Helical" evidence="8">
    <location>
        <begin position="190"/>
        <end position="215"/>
    </location>
</feature>
<gene>
    <name evidence="11" type="ORF">HGM15179_021009</name>
</gene>
<keyword evidence="7" id="KW-0807">Transducer</keyword>
<evidence type="ECO:0000256" key="2">
    <source>
        <dbReference type="ARBA" id="ARBA00022692"/>
    </source>
</evidence>
<evidence type="ECO:0000256" key="7">
    <source>
        <dbReference type="ARBA" id="ARBA00023224"/>
    </source>
</evidence>
<feature type="non-terminal residue" evidence="11">
    <location>
        <position position="1"/>
    </location>
</feature>
<dbReference type="GO" id="GO:0016020">
    <property type="term" value="C:membrane"/>
    <property type="evidence" value="ECO:0007669"/>
    <property type="project" value="UniProtKB-SubCell"/>
</dbReference>
<dbReference type="Gene3D" id="1.20.1070.10">
    <property type="entry name" value="Rhodopsin 7-helix transmembrane proteins"/>
    <property type="match status" value="1"/>
</dbReference>
<accession>A0A8K1FY79</accession>
<sequence length="247" mass="27843">MRDHSENPWTPLLRILVTLTLHLLHPHLCSLRLLNPEPLRAHNHPNQPLPDQGGLVGLSPTRELQDQLIPETAGSALLTASWKTQKQPEDSYSLALVLAWPGHSMDIDREKSHGQGKEIVQVTGNGQGDPAMRKKLIKKQALKLHQKPFCKDSGRERTIFNWTESPIVEWEKFAELAKYEPESQKPTVKALLIVAYSVIIIMSLFGNMLVCHMVLKNKRMHSATSLFIINVAVSDVMITLLNTPFTF</sequence>
<proteinExistence type="predicted"/>
<evidence type="ECO:0000256" key="5">
    <source>
        <dbReference type="ARBA" id="ARBA00023136"/>
    </source>
</evidence>
<dbReference type="AlphaFoldDB" id="A0A8K1FY79"/>
<dbReference type="Pfam" id="PF00001">
    <property type="entry name" value="7tm_1"/>
    <property type="match status" value="1"/>
</dbReference>
<dbReference type="OrthoDB" id="5952899at2759"/>
<protein>
    <recommendedName>
        <fullName evidence="10">G-protein coupled receptors family 1 profile domain-containing protein</fullName>
    </recommendedName>
</protein>
<evidence type="ECO:0000256" key="3">
    <source>
        <dbReference type="ARBA" id="ARBA00022989"/>
    </source>
</evidence>
<feature type="chain" id="PRO_5035427674" description="G-protein coupled receptors family 1 profile domain-containing protein" evidence="9">
    <location>
        <begin position="32"/>
        <end position="247"/>
    </location>
</feature>